<dbReference type="RefSeq" id="WP_092483319.1">
    <property type="nucleotide sequence ID" value="NZ_FOYM01000013.1"/>
</dbReference>
<dbReference type="STRING" id="39060.SAMN05660706_11362"/>
<dbReference type="AlphaFoldDB" id="A0A1I6DLX2"/>
<sequence>MRNRKLNAAEAVECLERLLGRPWLEENVKLMKDGQGGRGGFGRSIDYAALGVAPVVSLWYRAREEMIAAQISGTGLTGTHTLHAAVIGADLSSIKDCPGFDFILSRLRQANSLTPAANELCIAAGYAQSGYGVHFMHRNGFIVEGRGRKALVTCVGPAPPEDDFCMQPFQTEAGLSGTGHVLYWWAGDGFAGFGGVPAEWIALHNTSVVIFASGIQKLNNRPVFIRKGRLVSLANISLQDDIYVPGELLEPY</sequence>
<organism evidence="1 2">
    <name type="scientific">Desulfoscipio geothermicus DSM 3669</name>
    <dbReference type="NCBI Taxonomy" id="1121426"/>
    <lineage>
        <taxon>Bacteria</taxon>
        <taxon>Bacillati</taxon>
        <taxon>Bacillota</taxon>
        <taxon>Clostridia</taxon>
        <taxon>Eubacteriales</taxon>
        <taxon>Desulfallaceae</taxon>
        <taxon>Desulfoscipio</taxon>
    </lineage>
</organism>
<name>A0A1I6DLX2_9FIRM</name>
<keyword evidence="2" id="KW-1185">Reference proteome</keyword>
<gene>
    <name evidence="1" type="ORF">SAMN05660706_11362</name>
</gene>
<dbReference type="EMBL" id="FOYM01000013">
    <property type="protein sequence ID" value="SFR06450.1"/>
    <property type="molecule type" value="Genomic_DNA"/>
</dbReference>
<accession>A0A1I6DLX2</accession>
<dbReference type="Proteomes" id="UP000199584">
    <property type="component" value="Unassembled WGS sequence"/>
</dbReference>
<dbReference type="OrthoDB" id="1806593at2"/>
<reference evidence="2" key="1">
    <citation type="submission" date="2016-10" db="EMBL/GenBank/DDBJ databases">
        <authorList>
            <person name="Varghese N."/>
            <person name="Submissions S."/>
        </authorList>
    </citation>
    <scope>NUCLEOTIDE SEQUENCE [LARGE SCALE GENOMIC DNA]</scope>
    <source>
        <strain evidence="2">DSM 3669</strain>
    </source>
</reference>
<protein>
    <submittedName>
        <fullName evidence="1">Uncharacterized protein</fullName>
    </submittedName>
</protein>
<proteinExistence type="predicted"/>
<evidence type="ECO:0000313" key="1">
    <source>
        <dbReference type="EMBL" id="SFR06450.1"/>
    </source>
</evidence>
<evidence type="ECO:0000313" key="2">
    <source>
        <dbReference type="Proteomes" id="UP000199584"/>
    </source>
</evidence>